<dbReference type="EMBL" id="VIGB01000003">
    <property type="protein sequence ID" value="TQF02450.1"/>
    <property type="molecule type" value="Genomic_DNA"/>
</dbReference>
<reference evidence="1 2" key="1">
    <citation type="submission" date="2019-06" db="EMBL/GenBank/DDBJ databases">
        <title>Description of Kitasatospora acidophila sp. nov. isolated from pine grove soil, and reclassification of Streptomyces novaecaesareae to Kitasatospora novaeceasareae comb. nov.</title>
        <authorList>
            <person name="Kim M.J."/>
        </authorList>
    </citation>
    <scope>NUCLEOTIDE SEQUENCE [LARGE SCALE GENOMIC DNA]</scope>
    <source>
        <strain evidence="1 2">MMS16-CNU292</strain>
    </source>
</reference>
<evidence type="ECO:0000313" key="1">
    <source>
        <dbReference type="EMBL" id="TQF02450.1"/>
    </source>
</evidence>
<dbReference type="AlphaFoldDB" id="A0A540W0C1"/>
<evidence type="ECO:0000313" key="2">
    <source>
        <dbReference type="Proteomes" id="UP000319103"/>
    </source>
</evidence>
<dbReference type="Proteomes" id="UP000319103">
    <property type="component" value="Unassembled WGS sequence"/>
</dbReference>
<gene>
    <name evidence="1" type="ORF">E6W39_09415</name>
</gene>
<sequence length="59" mass="6486">MTGSTGSHAHREIVRQQVDIRSLRFTEFYFTPAGSDLDSIAALVEEAGLRVIVDQALPL</sequence>
<name>A0A540W0C1_9ACTN</name>
<proteinExistence type="predicted"/>
<organism evidence="1 2">
    <name type="scientific">Kitasatospora acidiphila</name>
    <dbReference type="NCBI Taxonomy" id="2567942"/>
    <lineage>
        <taxon>Bacteria</taxon>
        <taxon>Bacillati</taxon>
        <taxon>Actinomycetota</taxon>
        <taxon>Actinomycetes</taxon>
        <taxon>Kitasatosporales</taxon>
        <taxon>Streptomycetaceae</taxon>
        <taxon>Kitasatospora</taxon>
    </lineage>
</organism>
<dbReference type="RefSeq" id="WP_141633144.1">
    <property type="nucleotide sequence ID" value="NZ_VIGB01000003.1"/>
</dbReference>
<accession>A0A540W0C1</accession>
<comment type="caution">
    <text evidence="1">The sequence shown here is derived from an EMBL/GenBank/DDBJ whole genome shotgun (WGS) entry which is preliminary data.</text>
</comment>
<keyword evidence="2" id="KW-1185">Reference proteome</keyword>
<protein>
    <submittedName>
        <fullName evidence="1">Uncharacterized protein</fullName>
    </submittedName>
</protein>